<dbReference type="GO" id="GO:0007234">
    <property type="term" value="P:osmosensory signaling via phosphorelay pathway"/>
    <property type="evidence" value="ECO:0007669"/>
    <property type="project" value="TreeGrafter"/>
</dbReference>
<dbReference type="PANTHER" id="PTHR42878">
    <property type="entry name" value="TWO-COMPONENT HISTIDINE KINASE"/>
    <property type="match status" value="1"/>
</dbReference>
<gene>
    <name evidence="15" type="ORF">FHG85_06675</name>
</gene>
<feature type="transmembrane region" description="Helical" evidence="12">
    <location>
        <begin position="36"/>
        <end position="54"/>
    </location>
</feature>
<comment type="catalytic activity">
    <reaction evidence="1">
        <text>ATP + protein L-histidine = ADP + protein N-phospho-L-histidine.</text>
        <dbReference type="EC" id="2.7.13.3"/>
    </reaction>
</comment>
<comment type="subcellular location">
    <subcellularLocation>
        <location evidence="2">Cell membrane</location>
        <topology evidence="2">Multi-pass membrane protein</topology>
    </subcellularLocation>
</comment>
<keyword evidence="4" id="KW-1003">Cell membrane</keyword>
<keyword evidence="5" id="KW-0597">Phosphoprotein</keyword>
<name>A0A7D4BBD7_9BACT</name>
<feature type="transmembrane region" description="Helical" evidence="12">
    <location>
        <begin position="12"/>
        <end position="30"/>
    </location>
</feature>
<dbReference type="InterPro" id="IPR036097">
    <property type="entry name" value="HisK_dim/P_sf"/>
</dbReference>
<dbReference type="InterPro" id="IPR003661">
    <property type="entry name" value="HisK_dim/P_dom"/>
</dbReference>
<evidence type="ECO:0000256" key="2">
    <source>
        <dbReference type="ARBA" id="ARBA00004651"/>
    </source>
</evidence>
<evidence type="ECO:0000313" key="16">
    <source>
        <dbReference type="Proteomes" id="UP000500961"/>
    </source>
</evidence>
<evidence type="ECO:0000256" key="10">
    <source>
        <dbReference type="ARBA" id="ARBA00023136"/>
    </source>
</evidence>
<keyword evidence="9 12" id="KW-1133">Transmembrane helix</keyword>
<evidence type="ECO:0000256" key="3">
    <source>
        <dbReference type="ARBA" id="ARBA00012438"/>
    </source>
</evidence>
<dbReference type="InterPro" id="IPR005467">
    <property type="entry name" value="His_kinase_dom"/>
</dbReference>
<accession>A0A7D4BBD7</accession>
<dbReference type="FunFam" id="3.30.565.10:FF:000006">
    <property type="entry name" value="Sensor histidine kinase WalK"/>
    <property type="match status" value="1"/>
</dbReference>
<dbReference type="InterPro" id="IPR003594">
    <property type="entry name" value="HATPase_dom"/>
</dbReference>
<dbReference type="GO" id="GO:0000156">
    <property type="term" value="F:phosphorelay response regulator activity"/>
    <property type="evidence" value="ECO:0007669"/>
    <property type="project" value="TreeGrafter"/>
</dbReference>
<evidence type="ECO:0000256" key="11">
    <source>
        <dbReference type="SAM" id="Coils"/>
    </source>
</evidence>
<dbReference type="PROSITE" id="PS50109">
    <property type="entry name" value="HIS_KIN"/>
    <property type="match status" value="1"/>
</dbReference>
<dbReference type="SMART" id="SM00091">
    <property type="entry name" value="PAS"/>
    <property type="match status" value="1"/>
</dbReference>
<dbReference type="EMBL" id="CP041345">
    <property type="protein sequence ID" value="QKG79960.1"/>
    <property type="molecule type" value="Genomic_DNA"/>
</dbReference>
<proteinExistence type="predicted"/>
<dbReference type="AlphaFoldDB" id="A0A7D4BBD7"/>
<dbReference type="RefSeq" id="WP_173074233.1">
    <property type="nucleotide sequence ID" value="NZ_CP041345.1"/>
</dbReference>
<dbReference type="PROSITE" id="PS50112">
    <property type="entry name" value="PAS"/>
    <property type="match status" value="1"/>
</dbReference>
<evidence type="ECO:0000256" key="9">
    <source>
        <dbReference type="ARBA" id="ARBA00022989"/>
    </source>
</evidence>
<dbReference type="Proteomes" id="UP000500961">
    <property type="component" value="Chromosome"/>
</dbReference>
<feature type="coiled-coil region" evidence="11">
    <location>
        <begin position="454"/>
        <end position="492"/>
    </location>
</feature>
<evidence type="ECO:0000256" key="6">
    <source>
        <dbReference type="ARBA" id="ARBA00022679"/>
    </source>
</evidence>
<dbReference type="Gene3D" id="1.10.287.130">
    <property type="match status" value="1"/>
</dbReference>
<dbReference type="Pfam" id="PF00989">
    <property type="entry name" value="PAS"/>
    <property type="match status" value="1"/>
</dbReference>
<dbReference type="SUPFAM" id="SSF55874">
    <property type="entry name" value="ATPase domain of HSP90 chaperone/DNA topoisomerase II/histidine kinase"/>
    <property type="match status" value="1"/>
</dbReference>
<protein>
    <recommendedName>
        <fullName evidence="3">histidine kinase</fullName>
        <ecNumber evidence="3">2.7.13.3</ecNumber>
    </recommendedName>
</protein>
<dbReference type="NCBIfam" id="TIGR00229">
    <property type="entry name" value="sensory_box"/>
    <property type="match status" value="1"/>
</dbReference>
<dbReference type="InterPro" id="IPR036890">
    <property type="entry name" value="HATPase_C_sf"/>
</dbReference>
<keyword evidence="11" id="KW-0175">Coiled coil</keyword>
<reference evidence="15 16" key="1">
    <citation type="submission" date="2019-07" db="EMBL/GenBank/DDBJ databases">
        <title>Thalassofilum flectens gen. nov., sp. nov., a novel moderate thermophilic anaerobe from a shallow sea hot spring in Kunashir Island (Russia), representing a new family in the order Bacteroidales, and proposal of Thalassofilacea fam. nov.</title>
        <authorList>
            <person name="Kochetkova T.V."/>
            <person name="Podosokorskaya O.A."/>
            <person name="Novikov A."/>
            <person name="Elcheninov A.G."/>
            <person name="Toshchakov S.V."/>
            <person name="Kublanov I.V."/>
        </authorList>
    </citation>
    <scope>NUCLEOTIDE SEQUENCE [LARGE SCALE GENOMIC DNA]</scope>
    <source>
        <strain evidence="15 16">38-H</strain>
    </source>
</reference>
<dbReference type="SUPFAM" id="SSF55785">
    <property type="entry name" value="PYP-like sensor domain (PAS domain)"/>
    <property type="match status" value="2"/>
</dbReference>
<organism evidence="15 16">
    <name type="scientific">Tenuifilum thalassicum</name>
    <dbReference type="NCBI Taxonomy" id="2590900"/>
    <lineage>
        <taxon>Bacteria</taxon>
        <taxon>Pseudomonadati</taxon>
        <taxon>Bacteroidota</taxon>
        <taxon>Bacteroidia</taxon>
        <taxon>Bacteroidales</taxon>
        <taxon>Tenuifilaceae</taxon>
        <taxon>Tenuifilum</taxon>
    </lineage>
</organism>
<feature type="transmembrane region" description="Helical" evidence="12">
    <location>
        <begin position="134"/>
        <end position="155"/>
    </location>
</feature>
<dbReference type="EC" id="2.7.13.3" evidence="3"/>
<dbReference type="PRINTS" id="PR00344">
    <property type="entry name" value="BCTRLSENSOR"/>
</dbReference>
<dbReference type="Pfam" id="PF07694">
    <property type="entry name" value="5TM-5TMR_LYT"/>
    <property type="match status" value="1"/>
</dbReference>
<dbReference type="InterPro" id="IPR050351">
    <property type="entry name" value="BphY/WalK/GraS-like"/>
</dbReference>
<feature type="domain" description="Histidine kinase" evidence="13">
    <location>
        <begin position="499"/>
        <end position="714"/>
    </location>
</feature>
<keyword evidence="7 12" id="KW-0812">Transmembrane</keyword>
<keyword evidence="16" id="KW-1185">Reference proteome</keyword>
<dbReference type="Pfam" id="PF02518">
    <property type="entry name" value="HATPase_c"/>
    <property type="match status" value="1"/>
</dbReference>
<dbReference type="GO" id="GO:0000155">
    <property type="term" value="F:phosphorelay sensor kinase activity"/>
    <property type="evidence" value="ECO:0007669"/>
    <property type="project" value="InterPro"/>
</dbReference>
<dbReference type="Pfam" id="PF00512">
    <property type="entry name" value="HisKA"/>
    <property type="match status" value="1"/>
</dbReference>
<evidence type="ECO:0000313" key="15">
    <source>
        <dbReference type="EMBL" id="QKG79960.1"/>
    </source>
</evidence>
<dbReference type="PANTHER" id="PTHR42878:SF15">
    <property type="entry name" value="BACTERIOPHYTOCHROME"/>
    <property type="match status" value="1"/>
</dbReference>
<dbReference type="InterPro" id="IPR004358">
    <property type="entry name" value="Sig_transdc_His_kin-like_C"/>
</dbReference>
<dbReference type="GO" id="GO:0071555">
    <property type="term" value="P:cell wall organization"/>
    <property type="evidence" value="ECO:0007669"/>
    <property type="project" value="InterPro"/>
</dbReference>
<evidence type="ECO:0000256" key="5">
    <source>
        <dbReference type="ARBA" id="ARBA00022553"/>
    </source>
</evidence>
<dbReference type="CDD" id="cd00130">
    <property type="entry name" value="PAS"/>
    <property type="match status" value="1"/>
</dbReference>
<feature type="transmembrane region" description="Helical" evidence="12">
    <location>
        <begin position="103"/>
        <end position="122"/>
    </location>
</feature>
<keyword evidence="10 12" id="KW-0472">Membrane</keyword>
<dbReference type="InterPro" id="IPR035965">
    <property type="entry name" value="PAS-like_dom_sf"/>
</dbReference>
<evidence type="ECO:0000256" key="8">
    <source>
        <dbReference type="ARBA" id="ARBA00022777"/>
    </source>
</evidence>
<evidence type="ECO:0000259" key="13">
    <source>
        <dbReference type="PROSITE" id="PS50109"/>
    </source>
</evidence>
<feature type="domain" description="PAS" evidence="14">
    <location>
        <begin position="202"/>
        <end position="257"/>
    </location>
</feature>
<evidence type="ECO:0000256" key="12">
    <source>
        <dbReference type="SAM" id="Phobius"/>
    </source>
</evidence>
<dbReference type="Gene3D" id="3.30.565.10">
    <property type="entry name" value="Histidine kinase-like ATPase, C-terminal domain"/>
    <property type="match status" value="1"/>
</dbReference>
<dbReference type="FunFam" id="1.10.287.130:FF:000070">
    <property type="entry name" value="Histidine kinase sensor protein"/>
    <property type="match status" value="1"/>
</dbReference>
<dbReference type="CDD" id="cd00082">
    <property type="entry name" value="HisKA"/>
    <property type="match status" value="1"/>
</dbReference>
<feature type="transmembrane region" description="Helical" evidence="12">
    <location>
        <begin position="75"/>
        <end position="97"/>
    </location>
</feature>
<dbReference type="Gene3D" id="3.30.450.20">
    <property type="entry name" value="PAS domain"/>
    <property type="match status" value="1"/>
</dbReference>
<dbReference type="SUPFAM" id="SSF47384">
    <property type="entry name" value="Homodimeric domain of signal transducing histidine kinase"/>
    <property type="match status" value="1"/>
</dbReference>
<dbReference type="KEGG" id="ttz:FHG85_06675"/>
<dbReference type="GO" id="GO:0030295">
    <property type="term" value="F:protein kinase activator activity"/>
    <property type="evidence" value="ECO:0007669"/>
    <property type="project" value="TreeGrafter"/>
</dbReference>
<dbReference type="GO" id="GO:0005886">
    <property type="term" value="C:plasma membrane"/>
    <property type="evidence" value="ECO:0007669"/>
    <property type="project" value="UniProtKB-SubCell"/>
</dbReference>
<dbReference type="SMART" id="SM00388">
    <property type="entry name" value="HisKA"/>
    <property type="match status" value="1"/>
</dbReference>
<dbReference type="InterPro" id="IPR011620">
    <property type="entry name" value="Sig_transdc_His_kinase_LytS_TM"/>
</dbReference>
<keyword evidence="6" id="KW-0808">Transferase</keyword>
<feature type="transmembrane region" description="Helical" evidence="12">
    <location>
        <begin position="167"/>
        <end position="187"/>
    </location>
</feature>
<dbReference type="SMART" id="SM00387">
    <property type="entry name" value="HATPase_c"/>
    <property type="match status" value="1"/>
</dbReference>
<evidence type="ECO:0000256" key="4">
    <source>
        <dbReference type="ARBA" id="ARBA00022475"/>
    </source>
</evidence>
<sequence>MQNNVFFGILENAALLICVAVLYDFLWLKLDKKRKLLPQIVIGIFLIGIAIMLMRNPWVYVNDIQFDTRSVMLTISGLFFGGITTLVALFGTALYRIQLGGDGMYMGVAVIVLSALIGLAWRKIRPQIIEKKRIGEIFIVALIVHIIMLCCTILLPKDFRLGTLKTIWWAVLLIYPLTTALIAKLLFNRDENWEFREKLSESEKKYRLLFDENPTPMWIYDLETLRFLEVNNAAIEEYGYSKEEFLSMTLRDIRPADEVPKLLDNIKSNNEQFQKSGVWKHLTKDGNLKHVTISSHETTYKGRPARHVMVSDVTELIRINQELAHLEERYRNYIELSNEAICLFELEQPIDITKDVDSQIDDIYKYSYVGECNQTFCDNHNIKSPEEAKGMRLGQIFPRLSKVNIEHLRQFIINGYKIHGVETKEITKHSEIKHFINSWSGIIENDRFLRMWNSKQDITRVKEAEDEVRKLNAELEKRVVERTKQLERAVKELEAFSYSISHDLRAPLRAINGFTEILVEDHSNNLDDEGKRICNVIKTNATQMNQLIEELLRFSRASRANLTHSTIDTSKLIESILNEIYINNPNYKKAQITFNNLPNYYADPVLMKQVWYNLLDNAIKFSGKNANPEVIITCIKGVDLLTFCISDNGVGFDMRYYNKLFGVFQRLHTESEFPGTGAGLAIVKRIIERHGGTIWAESELGKGTKFFFTVPQNATNQNENPTSSSND</sequence>
<keyword evidence="8" id="KW-0418">Kinase</keyword>
<dbReference type="InterPro" id="IPR013767">
    <property type="entry name" value="PAS_fold"/>
</dbReference>
<evidence type="ECO:0000256" key="1">
    <source>
        <dbReference type="ARBA" id="ARBA00000085"/>
    </source>
</evidence>
<dbReference type="InterPro" id="IPR000014">
    <property type="entry name" value="PAS"/>
</dbReference>
<evidence type="ECO:0000259" key="14">
    <source>
        <dbReference type="PROSITE" id="PS50112"/>
    </source>
</evidence>
<evidence type="ECO:0000256" key="7">
    <source>
        <dbReference type="ARBA" id="ARBA00022692"/>
    </source>
</evidence>